<dbReference type="KEGG" id="pseo:OM33_13450"/>
<dbReference type="PANTHER" id="PTHR43031">
    <property type="entry name" value="FAD-DEPENDENT OXIDOREDUCTASE"/>
    <property type="match status" value="1"/>
</dbReference>
<dbReference type="Pfam" id="PF00581">
    <property type="entry name" value="Rhodanese"/>
    <property type="match status" value="1"/>
</dbReference>
<gene>
    <name evidence="3" type="ORF">OM33_13450</name>
</gene>
<evidence type="ECO:0000313" key="4">
    <source>
        <dbReference type="Proteomes" id="UP000030341"/>
    </source>
</evidence>
<protein>
    <submittedName>
        <fullName evidence="3">Phage-shock protein</fullName>
    </submittedName>
</protein>
<evidence type="ECO:0000259" key="2">
    <source>
        <dbReference type="PROSITE" id="PS50206"/>
    </source>
</evidence>
<feature type="chain" id="PRO_5002028346" evidence="1">
    <location>
        <begin position="19"/>
        <end position="124"/>
    </location>
</feature>
<feature type="domain" description="Rhodanese" evidence="2">
    <location>
        <begin position="34"/>
        <end position="123"/>
    </location>
</feature>
<dbReference type="Proteomes" id="UP000030341">
    <property type="component" value="Chromosome 1"/>
</dbReference>
<dbReference type="EMBL" id="CP009888">
    <property type="protein sequence ID" value="AIY66006.1"/>
    <property type="molecule type" value="Genomic_DNA"/>
</dbReference>
<dbReference type="OrthoDB" id="9814704at2"/>
<organism evidence="3 4">
    <name type="scientific">Pseudoalteromonas piratica</name>
    <dbReference type="NCBI Taxonomy" id="1348114"/>
    <lineage>
        <taxon>Bacteria</taxon>
        <taxon>Pseudomonadati</taxon>
        <taxon>Pseudomonadota</taxon>
        <taxon>Gammaproteobacteria</taxon>
        <taxon>Alteromonadales</taxon>
        <taxon>Pseudoalteromonadaceae</taxon>
        <taxon>Pseudoalteromonas</taxon>
    </lineage>
</organism>
<dbReference type="Gene3D" id="3.40.250.10">
    <property type="entry name" value="Rhodanese-like domain"/>
    <property type="match status" value="1"/>
</dbReference>
<dbReference type="RefSeq" id="WP_038642432.1">
    <property type="nucleotide sequence ID" value="NZ_CP009888.1"/>
</dbReference>
<dbReference type="PROSITE" id="PS50206">
    <property type="entry name" value="RHODANESE_3"/>
    <property type="match status" value="1"/>
</dbReference>
<dbReference type="InterPro" id="IPR050229">
    <property type="entry name" value="GlpE_sulfurtransferase"/>
</dbReference>
<sequence length="124" mass="14182">MKYILLIASLLFSVACFANTPVITQQQLLENQMSDNAYTIIDVRSIEEFNDGHVKGALNIPHNQIEENMSVLEELKDKTLVVYCRSGRRAGLFEKALTEKGFKLKHLEGDYLAWNEKQLPLIKK</sequence>
<dbReference type="PROSITE" id="PS51257">
    <property type="entry name" value="PROKAR_LIPOPROTEIN"/>
    <property type="match status" value="1"/>
</dbReference>
<dbReference type="InterPro" id="IPR001763">
    <property type="entry name" value="Rhodanese-like_dom"/>
</dbReference>
<name>A0A0A7EIW7_9GAMM</name>
<reference evidence="3 4" key="1">
    <citation type="submission" date="2014-11" db="EMBL/GenBank/DDBJ databases">
        <title>Complete Genome Sequence of Pseudoalteromonas sp. Strain OCN003 Isolated from Kaneohe Bay, Oahu, Hawaii.</title>
        <authorList>
            <person name="Beurmann S."/>
            <person name="Videau P."/>
            <person name="Ushijima B."/>
            <person name="Smith A.M."/>
            <person name="Aeby G.S."/>
            <person name="Callahan S.M."/>
            <person name="Belcaid M."/>
        </authorList>
    </citation>
    <scope>NUCLEOTIDE SEQUENCE [LARGE SCALE GENOMIC DNA]</scope>
    <source>
        <strain evidence="3 4">OCN003</strain>
    </source>
</reference>
<dbReference type="SMART" id="SM00450">
    <property type="entry name" value="RHOD"/>
    <property type="match status" value="1"/>
</dbReference>
<dbReference type="AlphaFoldDB" id="A0A0A7EIW7"/>
<keyword evidence="4" id="KW-1185">Reference proteome</keyword>
<dbReference type="InterPro" id="IPR036873">
    <property type="entry name" value="Rhodanese-like_dom_sf"/>
</dbReference>
<proteinExistence type="predicted"/>
<dbReference type="eggNOG" id="COG0607">
    <property type="taxonomic scope" value="Bacteria"/>
</dbReference>
<evidence type="ECO:0000313" key="3">
    <source>
        <dbReference type="EMBL" id="AIY66006.1"/>
    </source>
</evidence>
<dbReference type="STRING" id="1348114.OM33_13450"/>
<dbReference type="CDD" id="cd00158">
    <property type="entry name" value="RHOD"/>
    <property type="match status" value="1"/>
</dbReference>
<keyword evidence="1" id="KW-0732">Signal</keyword>
<accession>A0A0A7EIW7</accession>
<dbReference type="HOGENOM" id="CLU_089574_1_1_6"/>
<feature type="signal peptide" evidence="1">
    <location>
        <begin position="1"/>
        <end position="18"/>
    </location>
</feature>
<dbReference type="SUPFAM" id="SSF52821">
    <property type="entry name" value="Rhodanese/Cell cycle control phosphatase"/>
    <property type="match status" value="1"/>
</dbReference>
<dbReference type="PANTHER" id="PTHR43031:SF7">
    <property type="entry name" value="NITRIC OXIDE REDUCTASE FLRD-NAD(+) REDUCTASE"/>
    <property type="match status" value="1"/>
</dbReference>
<evidence type="ECO:0000256" key="1">
    <source>
        <dbReference type="SAM" id="SignalP"/>
    </source>
</evidence>